<dbReference type="UniPathway" id="UPA00262">
    <property type="reaction ID" value="UER00222"/>
</dbReference>
<evidence type="ECO:0000256" key="5">
    <source>
        <dbReference type="ARBA" id="ARBA00023244"/>
    </source>
</evidence>
<keyword evidence="4" id="KW-0520">NAD</keyword>
<dbReference type="InterPro" id="IPR042518">
    <property type="entry name" value="SirC_C"/>
</dbReference>
<evidence type="ECO:0000256" key="6">
    <source>
        <dbReference type="ARBA" id="ARBA00047561"/>
    </source>
</evidence>
<gene>
    <name evidence="7" type="ORF">E5161_13715</name>
</gene>
<dbReference type="GO" id="GO:0004325">
    <property type="term" value="F:ferrochelatase activity"/>
    <property type="evidence" value="ECO:0007669"/>
    <property type="project" value="InterPro"/>
</dbReference>
<dbReference type="GO" id="GO:0043115">
    <property type="term" value="F:precorrin-2 dehydrogenase activity"/>
    <property type="evidence" value="ECO:0007669"/>
    <property type="project" value="UniProtKB-EC"/>
</dbReference>
<dbReference type="InterPro" id="IPR028161">
    <property type="entry name" value="Met8-like"/>
</dbReference>
<comment type="catalytic activity">
    <reaction evidence="6">
        <text>precorrin-2 + NAD(+) = sirohydrochlorin + NADH + 2 H(+)</text>
        <dbReference type="Rhea" id="RHEA:15613"/>
        <dbReference type="ChEBI" id="CHEBI:15378"/>
        <dbReference type="ChEBI" id="CHEBI:57540"/>
        <dbReference type="ChEBI" id="CHEBI:57945"/>
        <dbReference type="ChEBI" id="CHEBI:58351"/>
        <dbReference type="ChEBI" id="CHEBI:58827"/>
        <dbReference type="EC" id="1.3.1.76"/>
    </reaction>
</comment>
<keyword evidence="5" id="KW-0627">Porphyrin biosynthesis</keyword>
<dbReference type="SUPFAM" id="SSF51735">
    <property type="entry name" value="NAD(P)-binding Rossmann-fold domains"/>
    <property type="match status" value="1"/>
</dbReference>
<dbReference type="PANTHER" id="PTHR35330:SF1">
    <property type="entry name" value="SIROHEME BIOSYNTHESIS PROTEIN MET8"/>
    <property type="match status" value="1"/>
</dbReference>
<sequence>MAEWYPVMLNISEKKCLVAGGGPVAERKIAGLLSAGARVIVVSPQLTPKLRELADNGGILWIPREAVDDDLEGAALVFAATGEPDVNRRLAESARLLGIPANVADNGEAGDFMVPAVLRRGRFVLAAGVSGAGPALAARVVRELSARYGPEYSVYADALGHIRRAVKEHVADPEERRLLLLAAVEPDALEEWRQAGWLKSQPGKLLERLRSRAEAAKPKEENH</sequence>
<dbReference type="GO" id="GO:0019354">
    <property type="term" value="P:siroheme biosynthetic process"/>
    <property type="evidence" value="ECO:0007669"/>
    <property type="project" value="UniProtKB-UniPathway"/>
</dbReference>
<dbReference type="SUPFAM" id="SSF75615">
    <property type="entry name" value="Siroheme synthase middle domains-like"/>
    <property type="match status" value="1"/>
</dbReference>
<dbReference type="Gene3D" id="1.10.8.610">
    <property type="entry name" value="SirC, precorrin-2 dehydrogenase, C-terminal helical domain-like"/>
    <property type="match status" value="1"/>
</dbReference>
<reference evidence="7 8" key="1">
    <citation type="submission" date="2019-04" db="EMBL/GenBank/DDBJ databases">
        <title>Cohnella sp. nov., isolated from soil.</title>
        <authorList>
            <person name="Kim W."/>
        </authorList>
    </citation>
    <scope>NUCLEOTIDE SEQUENCE [LARGE SCALE GENOMIC DNA]</scope>
    <source>
        <strain evidence="7 8">CAU 1483</strain>
    </source>
</reference>
<dbReference type="NCBIfam" id="TIGR01470">
    <property type="entry name" value="cysG_Nterm"/>
    <property type="match status" value="1"/>
</dbReference>
<evidence type="ECO:0000256" key="4">
    <source>
        <dbReference type="ARBA" id="ARBA00023027"/>
    </source>
</evidence>
<dbReference type="Pfam" id="PF13241">
    <property type="entry name" value="NAD_binding_7"/>
    <property type="match status" value="1"/>
</dbReference>
<evidence type="ECO:0000313" key="8">
    <source>
        <dbReference type="Proteomes" id="UP000309673"/>
    </source>
</evidence>
<keyword evidence="8" id="KW-1185">Reference proteome</keyword>
<keyword evidence="3" id="KW-0560">Oxidoreductase</keyword>
<dbReference type="EC" id="1.3.1.76" evidence="2"/>
<comment type="pathway">
    <text evidence="1">Porphyrin-containing compound metabolism; siroheme biosynthesis; sirohydrochlorin from precorrin-2: step 1/1.</text>
</comment>
<evidence type="ECO:0000256" key="1">
    <source>
        <dbReference type="ARBA" id="ARBA00005010"/>
    </source>
</evidence>
<proteinExistence type="predicted"/>
<name>A0A4U0FAA8_9BACL</name>
<accession>A0A4U0FAA8</accession>
<protein>
    <recommendedName>
        <fullName evidence="2">precorrin-2 dehydrogenase</fullName>
        <ecNumber evidence="2">1.3.1.76</ecNumber>
    </recommendedName>
</protein>
<dbReference type="OrthoDB" id="9773765at2"/>
<dbReference type="RefSeq" id="WP_136778377.1">
    <property type="nucleotide sequence ID" value="NZ_SUPK01000006.1"/>
</dbReference>
<dbReference type="InterPro" id="IPR006367">
    <property type="entry name" value="Sirohaem_synthase_N"/>
</dbReference>
<evidence type="ECO:0000313" key="7">
    <source>
        <dbReference type="EMBL" id="TJY41458.1"/>
    </source>
</evidence>
<dbReference type="Proteomes" id="UP000309673">
    <property type="component" value="Unassembled WGS sequence"/>
</dbReference>
<dbReference type="EMBL" id="SUPK01000006">
    <property type="protein sequence ID" value="TJY41458.1"/>
    <property type="molecule type" value="Genomic_DNA"/>
</dbReference>
<dbReference type="Gene3D" id="3.40.50.720">
    <property type="entry name" value="NAD(P)-binding Rossmann-like Domain"/>
    <property type="match status" value="1"/>
</dbReference>
<evidence type="ECO:0000256" key="2">
    <source>
        <dbReference type="ARBA" id="ARBA00012400"/>
    </source>
</evidence>
<dbReference type="AlphaFoldDB" id="A0A4U0FAA8"/>
<evidence type="ECO:0000256" key="3">
    <source>
        <dbReference type="ARBA" id="ARBA00023002"/>
    </source>
</evidence>
<organism evidence="7 8">
    <name type="scientific">Cohnella pontilimi</name>
    <dbReference type="NCBI Taxonomy" id="2564100"/>
    <lineage>
        <taxon>Bacteria</taxon>
        <taxon>Bacillati</taxon>
        <taxon>Bacillota</taxon>
        <taxon>Bacilli</taxon>
        <taxon>Bacillales</taxon>
        <taxon>Paenibacillaceae</taxon>
        <taxon>Cohnella</taxon>
    </lineage>
</organism>
<dbReference type="InterPro" id="IPR036291">
    <property type="entry name" value="NAD(P)-bd_dom_sf"/>
</dbReference>
<dbReference type="PANTHER" id="PTHR35330">
    <property type="entry name" value="SIROHEME BIOSYNTHESIS PROTEIN MET8"/>
    <property type="match status" value="1"/>
</dbReference>
<comment type="caution">
    <text evidence="7">The sequence shown here is derived from an EMBL/GenBank/DDBJ whole genome shotgun (WGS) entry which is preliminary data.</text>
</comment>